<dbReference type="PANTHER" id="PTHR14580:SF0">
    <property type="entry name" value="MULTIPLE MYELOMA TUMOR-ASSOCIATED PROTEIN 2"/>
    <property type="match status" value="1"/>
</dbReference>
<organism evidence="2 3">
    <name type="scientific">Rhizoclosmatium globosum</name>
    <dbReference type="NCBI Taxonomy" id="329046"/>
    <lineage>
        <taxon>Eukaryota</taxon>
        <taxon>Fungi</taxon>
        <taxon>Fungi incertae sedis</taxon>
        <taxon>Chytridiomycota</taxon>
        <taxon>Chytridiomycota incertae sedis</taxon>
        <taxon>Chytridiomycetes</taxon>
        <taxon>Chytridiales</taxon>
        <taxon>Chytriomycetaceae</taxon>
        <taxon>Rhizoclosmatium</taxon>
    </lineage>
</organism>
<evidence type="ECO:0000259" key="1">
    <source>
        <dbReference type="Pfam" id="PF10159"/>
    </source>
</evidence>
<proteinExistence type="predicted"/>
<dbReference type="EMBL" id="MCGO01000025">
    <property type="protein sequence ID" value="ORY43390.1"/>
    <property type="molecule type" value="Genomic_DNA"/>
</dbReference>
<sequence>MFSGPIRGGNRGGTGLFKWDDVKDDKHRENYLGHSINAPVGRWQKGKDLGWYSKDKEDGSGGIHVDQKEVRDIKTLEAEAMAEALGLRVKKTGKSNVSQAEIQRLLKLDTAQEEAATDETVKAKGLGFGR</sequence>
<dbReference type="InterPro" id="IPR019315">
    <property type="entry name" value="MMTA2_N"/>
</dbReference>
<name>A0A1Y2C8M9_9FUNG</name>
<protein>
    <recommendedName>
        <fullName evidence="1">Multiple myeloma tumor-associated protein 2-like N-terminal domain-containing protein</fullName>
    </recommendedName>
</protein>
<evidence type="ECO:0000313" key="2">
    <source>
        <dbReference type="EMBL" id="ORY43390.1"/>
    </source>
</evidence>
<dbReference type="PANTHER" id="PTHR14580">
    <property type="entry name" value="MULTIPLE MYELOMA TUMOR-ASSOCIATED PROTEIN 2 FAMILY MEMBER"/>
    <property type="match status" value="1"/>
</dbReference>
<dbReference type="AlphaFoldDB" id="A0A1Y2C8M9"/>
<comment type="caution">
    <text evidence="2">The sequence shown here is derived from an EMBL/GenBank/DDBJ whole genome shotgun (WGS) entry which is preliminary data.</text>
</comment>
<accession>A0A1Y2C8M9</accession>
<reference evidence="2 3" key="1">
    <citation type="submission" date="2016-07" db="EMBL/GenBank/DDBJ databases">
        <title>Pervasive Adenine N6-methylation of Active Genes in Fungi.</title>
        <authorList>
            <consortium name="DOE Joint Genome Institute"/>
            <person name="Mondo S.J."/>
            <person name="Dannebaum R.O."/>
            <person name="Kuo R.C."/>
            <person name="Labutti K."/>
            <person name="Haridas S."/>
            <person name="Kuo A."/>
            <person name="Salamov A."/>
            <person name="Ahrendt S.R."/>
            <person name="Lipzen A."/>
            <person name="Sullivan W."/>
            <person name="Andreopoulos W.B."/>
            <person name="Clum A."/>
            <person name="Lindquist E."/>
            <person name="Daum C."/>
            <person name="Ramamoorthy G.K."/>
            <person name="Gryganskyi A."/>
            <person name="Culley D."/>
            <person name="Magnuson J.K."/>
            <person name="James T.Y."/>
            <person name="O'Malley M.A."/>
            <person name="Stajich J.E."/>
            <person name="Spatafora J.W."/>
            <person name="Visel A."/>
            <person name="Grigoriev I.V."/>
        </authorList>
    </citation>
    <scope>NUCLEOTIDE SEQUENCE [LARGE SCALE GENOMIC DNA]</scope>
    <source>
        <strain evidence="2 3">JEL800</strain>
    </source>
</reference>
<dbReference type="OrthoDB" id="5390672at2759"/>
<keyword evidence="3" id="KW-1185">Reference proteome</keyword>
<dbReference type="Pfam" id="PF10159">
    <property type="entry name" value="MMtag"/>
    <property type="match status" value="1"/>
</dbReference>
<dbReference type="InterPro" id="IPR039207">
    <property type="entry name" value="MMTAG2-like"/>
</dbReference>
<gene>
    <name evidence="2" type="ORF">BCR33DRAFT_785761</name>
</gene>
<dbReference type="Proteomes" id="UP000193642">
    <property type="component" value="Unassembled WGS sequence"/>
</dbReference>
<evidence type="ECO:0000313" key="3">
    <source>
        <dbReference type="Proteomes" id="UP000193642"/>
    </source>
</evidence>
<feature type="domain" description="Multiple myeloma tumor-associated protein 2-like N-terminal" evidence="1">
    <location>
        <begin position="9"/>
        <end position="86"/>
    </location>
</feature>